<dbReference type="InterPro" id="IPR036388">
    <property type="entry name" value="WH-like_DNA-bd_sf"/>
</dbReference>
<dbReference type="CDD" id="cd00609">
    <property type="entry name" value="AAT_like"/>
    <property type="match status" value="1"/>
</dbReference>
<evidence type="ECO:0000313" key="9">
    <source>
        <dbReference type="Proteomes" id="UP000191039"/>
    </source>
</evidence>
<evidence type="ECO:0000256" key="5">
    <source>
        <dbReference type="ARBA" id="ARBA00023163"/>
    </source>
</evidence>
<dbReference type="InterPro" id="IPR000524">
    <property type="entry name" value="Tscrpt_reg_HTH_GntR"/>
</dbReference>
<dbReference type="Pfam" id="PF00392">
    <property type="entry name" value="GntR"/>
    <property type="match status" value="1"/>
</dbReference>
<keyword evidence="3" id="KW-0805">Transcription regulation</keyword>
<evidence type="ECO:0000313" key="8">
    <source>
        <dbReference type="EMBL" id="PEG52549.1"/>
    </source>
</evidence>
<dbReference type="InterPro" id="IPR004839">
    <property type="entry name" value="Aminotransferase_I/II_large"/>
</dbReference>
<reference evidence="8 10" key="2">
    <citation type="submission" date="2017-10" db="EMBL/GenBank/DDBJ databases">
        <title>The new phylogeny of genus Mycobacterium.</title>
        <authorList>
            <person name="Tortoli E."/>
            <person name="Trovato A."/>
            <person name="Cirillo D.M."/>
        </authorList>
    </citation>
    <scope>NUCLEOTIDE SEQUENCE [LARGE SCALE GENOMIC DNA]</scope>
    <source>
        <strain evidence="8 10">IP141170001</strain>
    </source>
</reference>
<protein>
    <submittedName>
        <fullName evidence="8">GntR family transcriptional regulator</fullName>
    </submittedName>
</protein>
<dbReference type="RefSeq" id="WP_073855533.1">
    <property type="nucleotide sequence ID" value="NZ_BAAATC010000015.1"/>
</dbReference>
<evidence type="ECO:0000256" key="4">
    <source>
        <dbReference type="ARBA" id="ARBA00023125"/>
    </source>
</evidence>
<dbReference type="InterPro" id="IPR051446">
    <property type="entry name" value="HTH_trans_reg/aminotransferase"/>
</dbReference>
<dbReference type="InterPro" id="IPR036390">
    <property type="entry name" value="WH_DNA-bd_sf"/>
</dbReference>
<dbReference type="Gene3D" id="3.40.640.10">
    <property type="entry name" value="Type I PLP-dependent aspartate aminotransferase-like (Major domain)"/>
    <property type="match status" value="1"/>
</dbReference>
<dbReference type="Gene3D" id="1.10.10.10">
    <property type="entry name" value="Winged helix-like DNA-binding domain superfamily/Winged helix DNA-binding domain"/>
    <property type="match status" value="1"/>
</dbReference>
<evidence type="ECO:0000259" key="6">
    <source>
        <dbReference type="PROSITE" id="PS50949"/>
    </source>
</evidence>
<gene>
    <name evidence="7" type="ORF">BV510_09675</name>
    <name evidence="8" type="ORF">CRI78_21185</name>
</gene>
<reference evidence="7 9" key="1">
    <citation type="submission" date="2016-09" db="EMBL/GenBank/DDBJ databases">
        <title>genome sequences of unsequenced Mycobacteria.</title>
        <authorList>
            <person name="Greninger A.L."/>
            <person name="Jerome K.R."/>
            <person name="Mcnair B."/>
            <person name="Wallis C."/>
            <person name="Fang F."/>
        </authorList>
    </citation>
    <scope>NUCLEOTIDE SEQUENCE [LARGE SCALE GENOMIC DNA]</scope>
    <source>
        <strain evidence="7 9">BM1</strain>
    </source>
</reference>
<dbReference type="Proteomes" id="UP000191039">
    <property type="component" value="Unassembled WGS sequence"/>
</dbReference>
<dbReference type="PANTHER" id="PTHR46577:SF1">
    <property type="entry name" value="HTH-TYPE TRANSCRIPTIONAL REGULATORY PROTEIN GABR"/>
    <property type="match status" value="1"/>
</dbReference>
<dbReference type="AlphaFoldDB" id="A0A1Q4HHN6"/>
<evidence type="ECO:0000256" key="2">
    <source>
        <dbReference type="ARBA" id="ARBA00022898"/>
    </source>
</evidence>
<dbReference type="GO" id="GO:0003700">
    <property type="term" value="F:DNA-binding transcription factor activity"/>
    <property type="evidence" value="ECO:0007669"/>
    <property type="project" value="InterPro"/>
</dbReference>
<dbReference type="InterPro" id="IPR015424">
    <property type="entry name" value="PyrdxlP-dep_Trfase"/>
</dbReference>
<organism evidence="8 10">
    <name type="scientific">Mycolicibacterium diernhoferi</name>
    <dbReference type="NCBI Taxonomy" id="1801"/>
    <lineage>
        <taxon>Bacteria</taxon>
        <taxon>Bacillati</taxon>
        <taxon>Actinomycetota</taxon>
        <taxon>Actinomycetes</taxon>
        <taxon>Mycobacteriales</taxon>
        <taxon>Mycobacteriaceae</taxon>
        <taxon>Mycolicibacterium</taxon>
    </lineage>
</organism>
<keyword evidence="5" id="KW-0804">Transcription</keyword>
<sequence length="458" mass="47822">MTASEQVDAEWLAQRLTATSSKDLGHGLSRLIDGGELPPGAHLPTIRDFARAAGVSPGTVMTAWSRVRDSGRLQTRRRGGTVVAAAPHPDAEPGVSSFDWTHVEMSVVTPDPVLQPDLRAALTAALSTPDLHAARRAHITPELLRLVEPTWPFRAQAWNCVGGGSEALVLASAAATGGAVSGADRLIAVEEPVSPGYLEILRNLGISAVGVHADEHGPTPASVAAAVRSGVSAVVLQPSGAYAVAGALSAERAAELGELLSEHPDVWVIEDDSAGPLATAEPATLGTRLPDQVVRIRSYCKAFGIDLRSAVLGGSSELVERTVRLRSFGMAANSRILQNALAELIADEAAADLMGRARAIYGRRRATALQAFTEVGLPASAGRNGFVVWVPVPDETSALTNLARQGIVVAAGAKSFVTSAPGLLRLSLLQLPDDVELIDGLAHAVRAAIHSADREYFD</sequence>
<accession>A0A1Q4HHN6</accession>
<dbReference type="SUPFAM" id="SSF46785">
    <property type="entry name" value="Winged helix' DNA-binding domain"/>
    <property type="match status" value="1"/>
</dbReference>
<dbReference type="SMART" id="SM00345">
    <property type="entry name" value="HTH_GNTR"/>
    <property type="match status" value="1"/>
</dbReference>
<dbReference type="InterPro" id="IPR015421">
    <property type="entry name" value="PyrdxlP-dep_Trfase_major"/>
</dbReference>
<evidence type="ECO:0000256" key="3">
    <source>
        <dbReference type="ARBA" id="ARBA00023015"/>
    </source>
</evidence>
<evidence type="ECO:0000313" key="10">
    <source>
        <dbReference type="Proteomes" id="UP000220340"/>
    </source>
</evidence>
<evidence type="ECO:0000256" key="1">
    <source>
        <dbReference type="ARBA" id="ARBA00005384"/>
    </source>
</evidence>
<keyword evidence="4" id="KW-0238">DNA-binding</keyword>
<keyword evidence="2" id="KW-0663">Pyridoxal phosphate</keyword>
<dbReference type="GO" id="GO:0030170">
    <property type="term" value="F:pyridoxal phosphate binding"/>
    <property type="evidence" value="ECO:0007669"/>
    <property type="project" value="InterPro"/>
</dbReference>
<dbReference type="EMBL" id="PDCR01000030">
    <property type="protein sequence ID" value="PEG52549.1"/>
    <property type="molecule type" value="Genomic_DNA"/>
</dbReference>
<evidence type="ECO:0000313" key="7">
    <source>
        <dbReference type="EMBL" id="OPE54554.1"/>
    </source>
</evidence>
<dbReference type="SUPFAM" id="SSF53383">
    <property type="entry name" value="PLP-dependent transferases"/>
    <property type="match status" value="1"/>
</dbReference>
<comment type="caution">
    <text evidence="8">The sequence shown here is derived from an EMBL/GenBank/DDBJ whole genome shotgun (WGS) entry which is preliminary data.</text>
</comment>
<dbReference type="Pfam" id="PF00155">
    <property type="entry name" value="Aminotran_1_2"/>
    <property type="match status" value="1"/>
</dbReference>
<dbReference type="GO" id="GO:0003677">
    <property type="term" value="F:DNA binding"/>
    <property type="evidence" value="ECO:0007669"/>
    <property type="project" value="UniProtKB-KW"/>
</dbReference>
<dbReference type="OrthoDB" id="4336542at2"/>
<dbReference type="EMBL" id="MIJD01000078">
    <property type="protein sequence ID" value="OPE54554.1"/>
    <property type="molecule type" value="Genomic_DNA"/>
</dbReference>
<comment type="similarity">
    <text evidence="1">In the C-terminal section; belongs to the class-I pyridoxal-phosphate-dependent aminotransferase family.</text>
</comment>
<dbReference type="Proteomes" id="UP000220340">
    <property type="component" value="Unassembled WGS sequence"/>
</dbReference>
<feature type="domain" description="HTH gntR-type" evidence="6">
    <location>
        <begin position="18"/>
        <end position="86"/>
    </location>
</feature>
<keyword evidence="10" id="KW-1185">Reference proteome</keyword>
<name>A0A1Q4HHN6_9MYCO</name>
<dbReference type="PROSITE" id="PS50949">
    <property type="entry name" value="HTH_GNTR"/>
    <property type="match status" value="1"/>
</dbReference>
<dbReference type="STRING" id="1801.BRW64_07325"/>
<dbReference type="PANTHER" id="PTHR46577">
    <property type="entry name" value="HTH-TYPE TRANSCRIPTIONAL REGULATORY PROTEIN GABR"/>
    <property type="match status" value="1"/>
</dbReference>
<proteinExistence type="inferred from homology"/>